<feature type="transmembrane region" description="Helical" evidence="8">
    <location>
        <begin position="364"/>
        <end position="390"/>
    </location>
</feature>
<dbReference type="NCBIfam" id="TIGR00879">
    <property type="entry name" value="SP"/>
    <property type="match status" value="1"/>
</dbReference>
<dbReference type="EMBL" id="FJOG01000041">
    <property type="protein sequence ID" value="CZR67082.1"/>
    <property type="molecule type" value="Genomic_DNA"/>
</dbReference>
<dbReference type="InterPro" id="IPR050360">
    <property type="entry name" value="MFS_Sugar_Transporters"/>
</dbReference>
<evidence type="ECO:0000313" key="11">
    <source>
        <dbReference type="Proteomes" id="UP000184330"/>
    </source>
</evidence>
<organism evidence="10 11">
    <name type="scientific">Phialocephala subalpina</name>
    <dbReference type="NCBI Taxonomy" id="576137"/>
    <lineage>
        <taxon>Eukaryota</taxon>
        <taxon>Fungi</taxon>
        <taxon>Dikarya</taxon>
        <taxon>Ascomycota</taxon>
        <taxon>Pezizomycotina</taxon>
        <taxon>Leotiomycetes</taxon>
        <taxon>Helotiales</taxon>
        <taxon>Mollisiaceae</taxon>
        <taxon>Phialocephala</taxon>
        <taxon>Phialocephala fortinii species complex</taxon>
    </lineage>
</organism>
<dbReference type="GO" id="GO:0016020">
    <property type="term" value="C:membrane"/>
    <property type="evidence" value="ECO:0007669"/>
    <property type="project" value="UniProtKB-SubCell"/>
</dbReference>
<evidence type="ECO:0000256" key="5">
    <source>
        <dbReference type="ARBA" id="ARBA00022989"/>
    </source>
</evidence>
<dbReference type="PANTHER" id="PTHR48022">
    <property type="entry name" value="PLASTIDIC GLUCOSE TRANSPORTER 4"/>
    <property type="match status" value="1"/>
</dbReference>
<comment type="subcellular location">
    <subcellularLocation>
        <location evidence="1">Membrane</location>
        <topology evidence="1">Multi-pass membrane protein</topology>
    </subcellularLocation>
</comment>
<keyword evidence="4 8" id="KW-0812">Transmembrane</keyword>
<feature type="domain" description="Major facilitator superfamily (MFS) profile" evidence="9">
    <location>
        <begin position="19"/>
        <end position="458"/>
    </location>
</feature>
<dbReference type="InterPro" id="IPR005828">
    <property type="entry name" value="MFS_sugar_transport-like"/>
</dbReference>
<accession>A0A1L7XPV8</accession>
<sequence>MGLSDLPFTKHFTKNLAICTFLIGISVFNYGFDQTGFSTIQAMDPFIDRFGTRDPKTKKMEITPTNLSLLNSLPRITFGLGILMGGVLGERFGRRPIYVLMLVICIMGTIISYTAKTFTQVVVGRMLNQMYTGMEGWLVPMFQAEIIPAQIRGVVVVSYVFNHVFGSFVMACVTYKTSQWMTDASWQIPIAVMFIIPSFALALSFLIPESPRWLVRKGKEEKALTMMRYIYGSNPSYAPERELALLKESLELEMEKGSWKDLVRGTNLRRTAIIFIISCGNQLTGQAFSTQYGTVFVKSIGTLNPYTFTLVANALGCLGPFMSWFLIEPVGRRNMYLYAGGMSCACLFVMGGLGVPVSTFGNKAGIIAMTILYPLFYTMSFGGITPVIVAEVPSLKLRDKSAVIGWSMQNVCAFLVTFTVPYLINVKYAGLGSKVGFIYGSFALLFLIWAWFYLPEVRRRSLEEIDEMFIEKVPTRKFKTWTSSNMNSAGAKITDLEAHAANAGKLSDLPEEKAEIVHEENIQ</sequence>
<dbReference type="InterPro" id="IPR003663">
    <property type="entry name" value="Sugar/inositol_transpt"/>
</dbReference>
<name>A0A1L7XPV8_9HELO</name>
<evidence type="ECO:0000256" key="1">
    <source>
        <dbReference type="ARBA" id="ARBA00004141"/>
    </source>
</evidence>
<feature type="transmembrane region" description="Helical" evidence="8">
    <location>
        <begin position="96"/>
        <end position="115"/>
    </location>
</feature>
<feature type="transmembrane region" description="Helical" evidence="8">
    <location>
        <begin position="72"/>
        <end position="89"/>
    </location>
</feature>
<evidence type="ECO:0000256" key="6">
    <source>
        <dbReference type="ARBA" id="ARBA00023136"/>
    </source>
</evidence>
<proteinExistence type="inferred from homology"/>
<dbReference type="InterPro" id="IPR036259">
    <property type="entry name" value="MFS_trans_sf"/>
</dbReference>
<feature type="transmembrane region" description="Helical" evidence="8">
    <location>
        <begin position="402"/>
        <end position="424"/>
    </location>
</feature>
<dbReference type="Proteomes" id="UP000184330">
    <property type="component" value="Unassembled WGS sequence"/>
</dbReference>
<reference evidence="10 11" key="1">
    <citation type="submission" date="2016-03" db="EMBL/GenBank/DDBJ databases">
        <authorList>
            <person name="Ploux O."/>
        </authorList>
    </citation>
    <scope>NUCLEOTIDE SEQUENCE [LARGE SCALE GENOMIC DNA]</scope>
    <source>
        <strain evidence="10 11">UAMH 11012</strain>
    </source>
</reference>
<evidence type="ECO:0000256" key="4">
    <source>
        <dbReference type="ARBA" id="ARBA00022692"/>
    </source>
</evidence>
<dbReference type="GO" id="GO:0005351">
    <property type="term" value="F:carbohydrate:proton symporter activity"/>
    <property type="evidence" value="ECO:0007669"/>
    <property type="project" value="TreeGrafter"/>
</dbReference>
<feature type="transmembrane region" description="Helical" evidence="8">
    <location>
        <begin position="12"/>
        <end position="32"/>
    </location>
</feature>
<keyword evidence="3 7" id="KW-0813">Transport</keyword>
<dbReference type="InterPro" id="IPR020846">
    <property type="entry name" value="MFS_dom"/>
</dbReference>
<feature type="transmembrane region" description="Helical" evidence="8">
    <location>
        <begin position="151"/>
        <end position="174"/>
    </location>
</feature>
<dbReference type="Pfam" id="PF00083">
    <property type="entry name" value="Sugar_tr"/>
    <property type="match status" value="1"/>
</dbReference>
<dbReference type="OrthoDB" id="6612291at2759"/>
<dbReference type="PROSITE" id="PS50850">
    <property type="entry name" value="MFS"/>
    <property type="match status" value="1"/>
</dbReference>
<dbReference type="PANTHER" id="PTHR48022:SF77">
    <property type="entry name" value="MAJOR FACILITATOR SUPERFAMILY (MFS) PROFILE DOMAIN-CONTAINING PROTEIN"/>
    <property type="match status" value="1"/>
</dbReference>
<feature type="transmembrane region" description="Helical" evidence="8">
    <location>
        <begin position="186"/>
        <end position="207"/>
    </location>
</feature>
<keyword evidence="11" id="KW-1185">Reference proteome</keyword>
<evidence type="ECO:0000256" key="3">
    <source>
        <dbReference type="ARBA" id="ARBA00022448"/>
    </source>
</evidence>
<gene>
    <name evidence="10" type="ORF">PAC_16981</name>
</gene>
<dbReference type="Gene3D" id="1.20.1250.20">
    <property type="entry name" value="MFS general substrate transporter like domains"/>
    <property type="match status" value="1"/>
</dbReference>
<evidence type="ECO:0000256" key="2">
    <source>
        <dbReference type="ARBA" id="ARBA00010992"/>
    </source>
</evidence>
<protein>
    <submittedName>
        <fullName evidence="10">Related to transporter (Major facilitator superfamily)</fullName>
    </submittedName>
</protein>
<dbReference type="FunFam" id="1.20.1250.20:FF:000078">
    <property type="entry name" value="MFS maltose transporter, putative"/>
    <property type="match status" value="1"/>
</dbReference>
<keyword evidence="5 8" id="KW-1133">Transmembrane helix</keyword>
<evidence type="ECO:0000256" key="8">
    <source>
        <dbReference type="SAM" id="Phobius"/>
    </source>
</evidence>
<evidence type="ECO:0000313" key="10">
    <source>
        <dbReference type="EMBL" id="CZR67082.1"/>
    </source>
</evidence>
<feature type="transmembrane region" description="Helical" evidence="8">
    <location>
        <begin position="436"/>
        <end position="454"/>
    </location>
</feature>
<keyword evidence="6 8" id="KW-0472">Membrane</keyword>
<feature type="transmembrane region" description="Helical" evidence="8">
    <location>
        <begin position="336"/>
        <end position="358"/>
    </location>
</feature>
<dbReference type="AlphaFoldDB" id="A0A1L7XPV8"/>
<feature type="transmembrane region" description="Helical" evidence="8">
    <location>
        <begin position="306"/>
        <end position="327"/>
    </location>
</feature>
<evidence type="ECO:0000256" key="7">
    <source>
        <dbReference type="RuleBase" id="RU003346"/>
    </source>
</evidence>
<dbReference type="SUPFAM" id="SSF103473">
    <property type="entry name" value="MFS general substrate transporter"/>
    <property type="match status" value="1"/>
</dbReference>
<evidence type="ECO:0000259" key="9">
    <source>
        <dbReference type="PROSITE" id="PS50850"/>
    </source>
</evidence>
<comment type="similarity">
    <text evidence="2 7">Belongs to the major facilitator superfamily. Sugar transporter (TC 2.A.1.1) family.</text>
</comment>